<dbReference type="Gene3D" id="1.10.150.50">
    <property type="entry name" value="Transcription Factor, Ets-1"/>
    <property type="match status" value="1"/>
</dbReference>
<dbReference type="InterPro" id="IPR001660">
    <property type="entry name" value="SAM"/>
</dbReference>
<dbReference type="PROSITE" id="PS50105">
    <property type="entry name" value="SAM_DOMAIN"/>
    <property type="match status" value="1"/>
</dbReference>
<sequence length="136" mass="15849">MADPRGTYLAHLSIYNPEILRQIDKLSEYAIDVKVPDTVEELLDQIGLEQYNDKFVYDAYDVASLVNLEEQQIRENLGIVKTAHVKRMLVAISHLRHPRESKYTEHLTHVPYNFENAKDMYAEKTQASCRQCCHVR</sequence>
<keyword evidence="3" id="KW-1185">Reference proteome</keyword>
<dbReference type="SUPFAM" id="SSF47769">
    <property type="entry name" value="SAM/Pointed domain"/>
    <property type="match status" value="1"/>
</dbReference>
<evidence type="ECO:0000259" key="1">
    <source>
        <dbReference type="PROSITE" id="PS50105"/>
    </source>
</evidence>
<dbReference type="EMBL" id="OV696701">
    <property type="protein sequence ID" value="CAH1248519.1"/>
    <property type="molecule type" value="Genomic_DNA"/>
</dbReference>
<gene>
    <name evidence="2" type="primary">Hypp8195</name>
    <name evidence="2" type="ORF">BLAG_LOCUS9842</name>
</gene>
<feature type="domain" description="SAM" evidence="1">
    <location>
        <begin position="34"/>
        <end position="98"/>
    </location>
</feature>
<organism evidence="2 3">
    <name type="scientific">Branchiostoma lanceolatum</name>
    <name type="common">Common lancelet</name>
    <name type="synonym">Amphioxus lanceolatum</name>
    <dbReference type="NCBI Taxonomy" id="7740"/>
    <lineage>
        <taxon>Eukaryota</taxon>
        <taxon>Metazoa</taxon>
        <taxon>Chordata</taxon>
        <taxon>Cephalochordata</taxon>
        <taxon>Leptocardii</taxon>
        <taxon>Amphioxiformes</taxon>
        <taxon>Branchiostomatidae</taxon>
        <taxon>Branchiostoma</taxon>
    </lineage>
</organism>
<reference evidence="2" key="1">
    <citation type="submission" date="2022-01" db="EMBL/GenBank/DDBJ databases">
        <authorList>
            <person name="Braso-Vives M."/>
        </authorList>
    </citation>
    <scope>NUCLEOTIDE SEQUENCE</scope>
</reference>
<dbReference type="Proteomes" id="UP000838412">
    <property type="component" value="Chromosome 16"/>
</dbReference>
<name>A0A8J9Z687_BRALA</name>
<protein>
    <submittedName>
        <fullName evidence="2">Hypp8195 protein</fullName>
    </submittedName>
</protein>
<evidence type="ECO:0000313" key="2">
    <source>
        <dbReference type="EMBL" id="CAH1248519.1"/>
    </source>
</evidence>
<dbReference type="AlphaFoldDB" id="A0A8J9Z687"/>
<dbReference type="Pfam" id="PF00536">
    <property type="entry name" value="SAM_1"/>
    <property type="match status" value="1"/>
</dbReference>
<accession>A0A8J9Z687</accession>
<proteinExistence type="predicted"/>
<dbReference type="SMART" id="SM00454">
    <property type="entry name" value="SAM"/>
    <property type="match status" value="1"/>
</dbReference>
<evidence type="ECO:0000313" key="3">
    <source>
        <dbReference type="Proteomes" id="UP000838412"/>
    </source>
</evidence>
<dbReference type="InterPro" id="IPR013761">
    <property type="entry name" value="SAM/pointed_sf"/>
</dbReference>